<evidence type="ECO:0000256" key="4">
    <source>
        <dbReference type="SAM" id="MobiDB-lite"/>
    </source>
</evidence>
<dbReference type="AlphaFoldDB" id="A0A1G8AKV7"/>
<evidence type="ECO:0000313" key="5">
    <source>
        <dbReference type="EMBL" id="SDH21591.1"/>
    </source>
</evidence>
<evidence type="ECO:0000256" key="2">
    <source>
        <dbReference type="ARBA" id="ARBA00022884"/>
    </source>
</evidence>
<dbReference type="InterPro" id="IPR023620">
    <property type="entry name" value="SmpB"/>
</dbReference>
<keyword evidence="2 3" id="KW-0694">RNA-binding</keyword>
<dbReference type="GO" id="GO:0003723">
    <property type="term" value="F:RNA binding"/>
    <property type="evidence" value="ECO:0007669"/>
    <property type="project" value="UniProtKB-UniRule"/>
</dbReference>
<proteinExistence type="inferred from homology"/>
<reference evidence="6" key="1">
    <citation type="submission" date="2016-10" db="EMBL/GenBank/DDBJ databases">
        <authorList>
            <person name="Varghese N."/>
            <person name="Submissions S."/>
        </authorList>
    </citation>
    <scope>NUCLEOTIDE SEQUENCE [LARGE SCALE GENOMIC DNA]</scope>
    <source>
        <strain evidence="6">DSM 21632</strain>
    </source>
</reference>
<dbReference type="Gene3D" id="2.40.280.10">
    <property type="match status" value="1"/>
</dbReference>
<name>A0A1G8AKV7_9BACI</name>
<dbReference type="SUPFAM" id="SSF74982">
    <property type="entry name" value="Small protein B (SmpB)"/>
    <property type="match status" value="1"/>
</dbReference>
<dbReference type="InterPro" id="IPR020081">
    <property type="entry name" value="SsrA-bd_prot_CS"/>
</dbReference>
<dbReference type="HAMAP" id="MF_00023">
    <property type="entry name" value="SmpB"/>
    <property type="match status" value="1"/>
</dbReference>
<protein>
    <recommendedName>
        <fullName evidence="3">SsrA-binding protein</fullName>
    </recommendedName>
    <alternativeName>
        <fullName evidence="3">Small protein B</fullName>
    </alternativeName>
</protein>
<comment type="function">
    <text evidence="3">Required for rescue of stalled ribosomes mediated by trans-translation. Binds to transfer-messenger RNA (tmRNA), required for stable association of tmRNA with ribosomes. tmRNA and SmpB together mimic tRNA shape, replacing the anticodon stem-loop with SmpB. tmRNA is encoded by the ssrA gene; the 2 termini fold to resemble tRNA(Ala) and it encodes a 'tag peptide', a short internal open reading frame. During trans-translation Ala-aminoacylated tmRNA acts like a tRNA, entering the A-site of stalled ribosomes, displacing the stalled mRNA. The ribosome then switches to translate the ORF on the tmRNA; the nascent peptide is terminated with the 'tag peptide' encoded by the tmRNA and targeted for degradation. The ribosome is freed to recommence translation, which seems to be the essential function of trans-translation.</text>
</comment>
<dbReference type="GO" id="GO:0005829">
    <property type="term" value="C:cytosol"/>
    <property type="evidence" value="ECO:0007669"/>
    <property type="project" value="TreeGrafter"/>
</dbReference>
<keyword evidence="1 3" id="KW-0963">Cytoplasm</keyword>
<dbReference type="CDD" id="cd09294">
    <property type="entry name" value="SmpB"/>
    <property type="match status" value="1"/>
</dbReference>
<dbReference type="InterPro" id="IPR000037">
    <property type="entry name" value="SsrA-bd_prot"/>
</dbReference>
<dbReference type="NCBIfam" id="NF003843">
    <property type="entry name" value="PRK05422.1"/>
    <property type="match status" value="1"/>
</dbReference>
<keyword evidence="6" id="KW-1185">Reference proteome</keyword>
<accession>A0A1G8AKV7</accession>
<dbReference type="PANTHER" id="PTHR30308">
    <property type="entry name" value="TMRNA-BINDING COMPONENT OF TRANS-TRANSLATION TAGGING COMPLEX"/>
    <property type="match status" value="1"/>
</dbReference>
<dbReference type="EMBL" id="FNDK01000002">
    <property type="protein sequence ID" value="SDH21591.1"/>
    <property type="molecule type" value="Genomic_DNA"/>
</dbReference>
<comment type="similarity">
    <text evidence="3">Belongs to the SmpB family.</text>
</comment>
<dbReference type="Proteomes" id="UP000199163">
    <property type="component" value="Unassembled WGS sequence"/>
</dbReference>
<dbReference type="GO" id="GO:0070929">
    <property type="term" value="P:trans-translation"/>
    <property type="evidence" value="ECO:0007669"/>
    <property type="project" value="UniProtKB-UniRule"/>
</dbReference>
<dbReference type="NCBIfam" id="TIGR00086">
    <property type="entry name" value="smpB"/>
    <property type="match status" value="1"/>
</dbReference>
<feature type="region of interest" description="Disordered" evidence="4">
    <location>
        <begin position="142"/>
        <end position="166"/>
    </location>
</feature>
<evidence type="ECO:0000313" key="6">
    <source>
        <dbReference type="Proteomes" id="UP000199163"/>
    </source>
</evidence>
<evidence type="ECO:0000256" key="1">
    <source>
        <dbReference type="ARBA" id="ARBA00022490"/>
    </source>
</evidence>
<dbReference type="Pfam" id="PF01668">
    <property type="entry name" value="SmpB"/>
    <property type="match status" value="1"/>
</dbReference>
<gene>
    <name evidence="3" type="primary">smpB</name>
    <name evidence="5" type="ORF">SAMN05192534_102207</name>
</gene>
<evidence type="ECO:0000256" key="3">
    <source>
        <dbReference type="HAMAP-Rule" id="MF_00023"/>
    </source>
</evidence>
<dbReference type="STRING" id="568899.SAMN05192534_102207"/>
<organism evidence="5 6">
    <name type="scientific">Alteribacillus persepolensis</name>
    <dbReference type="NCBI Taxonomy" id="568899"/>
    <lineage>
        <taxon>Bacteria</taxon>
        <taxon>Bacillati</taxon>
        <taxon>Bacillota</taxon>
        <taxon>Bacilli</taxon>
        <taxon>Bacillales</taxon>
        <taxon>Bacillaceae</taxon>
        <taxon>Alteribacillus</taxon>
    </lineage>
</organism>
<dbReference type="PROSITE" id="PS01317">
    <property type="entry name" value="SSRP"/>
    <property type="match status" value="1"/>
</dbReference>
<comment type="subcellular location">
    <subcellularLocation>
        <location evidence="3">Cytoplasm</location>
    </subcellularLocation>
    <text evidence="3">The tmRNA-SmpB complex associates with stalled 70S ribosomes.</text>
</comment>
<sequence>MTGKKGVREMAAKTEGRVLAQNRKARHDYFIEETFEAGIVLKGTEIKSIRAGRVNIKDSFAKIDNSEMFLHNAHISPYEQGNQFNHDPLRTRKLLLHRREINKLIGKSQQAGYSIVPLKVYIKHGVAKVLIGLAKGKKKYDKREAIKQKDAKRDMERAIRRQMKGE</sequence>
<dbReference type="GO" id="GO:0070930">
    <property type="term" value="P:trans-translation-dependent protein tagging"/>
    <property type="evidence" value="ECO:0007669"/>
    <property type="project" value="TreeGrafter"/>
</dbReference>
<dbReference type="PANTHER" id="PTHR30308:SF2">
    <property type="entry name" value="SSRA-BINDING PROTEIN"/>
    <property type="match status" value="1"/>
</dbReference>